<comment type="pathway">
    <text evidence="9">Cofactor biosynthesis; tetrahydrofolate biosynthesis; 2-amino-4-hydroxy-6-hydroxymethyl-7,8-dihydropteridine diphosphate from 7,8-dihydroneopterin triphosphate: step 3/4.</text>
</comment>
<keyword evidence="14" id="KW-1185">Reference proteome</keyword>
<dbReference type="GO" id="GO:0046654">
    <property type="term" value="P:tetrahydrofolate biosynthetic process"/>
    <property type="evidence" value="ECO:0007669"/>
    <property type="project" value="UniProtKB-UniRule"/>
</dbReference>
<evidence type="ECO:0000256" key="4">
    <source>
        <dbReference type="ARBA" id="ARBA00022679"/>
    </source>
</evidence>
<evidence type="ECO:0000256" key="2">
    <source>
        <dbReference type="ARBA" id="ARBA00005051"/>
    </source>
</evidence>
<feature type="domain" description="7,8-dihydro-6-hydroxymethylpterin-pyrophosphokinase" evidence="10">
    <location>
        <begin position="206"/>
        <end position="217"/>
    </location>
</feature>
<evidence type="ECO:0000313" key="14">
    <source>
        <dbReference type="Proteomes" id="UP000093694"/>
    </source>
</evidence>
<name>A0A162L2A6_9CLOT</name>
<dbReference type="PANTHER" id="PTHR43071">
    <property type="entry name" value="2-AMINO-4-HYDROXY-6-HYDROXYMETHYLDIHYDROPTERIDINE PYROPHOSPHOKINASE"/>
    <property type="match status" value="1"/>
</dbReference>
<keyword evidence="6" id="KW-0418">Kinase</keyword>
<keyword evidence="8 9" id="KW-0289">Folate biosynthesis</keyword>
<dbReference type="PATRIC" id="fig|1705578.3.peg.3026"/>
<dbReference type="Pfam" id="PF01288">
    <property type="entry name" value="HPPK"/>
    <property type="match status" value="1"/>
</dbReference>
<dbReference type="PROSITE" id="PS00794">
    <property type="entry name" value="HPPK"/>
    <property type="match status" value="1"/>
</dbReference>
<dbReference type="GO" id="GO:0004150">
    <property type="term" value="F:dihydroneopterin aldolase activity"/>
    <property type="evidence" value="ECO:0007669"/>
    <property type="project" value="UniProtKB-UniRule"/>
</dbReference>
<evidence type="ECO:0000256" key="9">
    <source>
        <dbReference type="RuleBase" id="RU362079"/>
    </source>
</evidence>
<comment type="function">
    <text evidence="9">Catalyzes the conversion of 7,8-dihydroneopterin to 6-hydroxymethyl-7,8-dihydropterin.</text>
</comment>
<reference evidence="11 13" key="1">
    <citation type="journal article" date="2015" name="Biotechnol. Bioeng.">
        <title>Genome sequence and phenotypic characterization of Caulobacter segnis.</title>
        <authorList>
            <person name="Patel S."/>
            <person name="Fletcher B."/>
            <person name="Scott D.C."/>
            <person name="Ely B."/>
        </authorList>
    </citation>
    <scope>NUCLEOTIDE SEQUENCE [LARGE SCALE GENOMIC DNA]</scope>
    <source>
        <strain evidence="11 13">PS02</strain>
    </source>
</reference>
<dbReference type="Gene3D" id="3.30.1130.10">
    <property type="match status" value="1"/>
</dbReference>
<dbReference type="RefSeq" id="WP_063602385.1">
    <property type="nucleotide sequence ID" value="NZ_LITQ01000040.1"/>
</dbReference>
<keyword evidence="5" id="KW-0547">Nucleotide-binding</keyword>
<dbReference type="NCBIfam" id="TIGR00525">
    <property type="entry name" value="folB"/>
    <property type="match status" value="1"/>
</dbReference>
<dbReference type="GO" id="GO:0005524">
    <property type="term" value="F:ATP binding"/>
    <property type="evidence" value="ECO:0007669"/>
    <property type="project" value="UniProtKB-KW"/>
</dbReference>
<evidence type="ECO:0000256" key="5">
    <source>
        <dbReference type="ARBA" id="ARBA00022741"/>
    </source>
</evidence>
<protein>
    <recommendedName>
        <fullName evidence="9">Bifunctional folate synthesis protein</fullName>
    </recommendedName>
    <domain>
        <recommendedName>
            <fullName evidence="9">Dihydroneopterin aldolase</fullName>
            <shortName evidence="9">DHNA</shortName>
            <ecNumber evidence="9">4.1.2.25</ecNumber>
        </recommendedName>
        <alternativeName>
            <fullName evidence="9">7,8-dihydroneopterin aldolase</fullName>
        </alternativeName>
    </domain>
    <domain>
        <recommendedName>
            <fullName evidence="9">2-amino-4-hydroxy-6-hydroxymethyldihydropteridine pyrophosphokinase</fullName>
            <ecNumber evidence="9">2.7.6.3</ecNumber>
        </recommendedName>
        <alternativeName>
            <fullName evidence="9">6-hydroxymethyl-7,8-dihydropterin pyrophosphokinase</fullName>
            <shortName evidence="9">PPPK</shortName>
        </alternativeName>
        <alternativeName>
            <fullName evidence="9">7,8-dihydro-6-hydroxymethylpterin pyrophosphokinase</fullName>
            <shortName evidence="9">HPPK</shortName>
        </alternativeName>
    </domain>
</protein>
<comment type="caution">
    <text evidence="11">The sequence shown here is derived from an EMBL/GenBank/DDBJ whole genome shotgun (WGS) entry which is preliminary data.</text>
</comment>
<dbReference type="UniPathway" id="UPA00077">
    <property type="reaction ID" value="UER00154"/>
</dbReference>
<dbReference type="InterPro" id="IPR006157">
    <property type="entry name" value="FolB_dom"/>
</dbReference>
<dbReference type="CDD" id="cd00534">
    <property type="entry name" value="DHNA_DHNTPE"/>
    <property type="match status" value="1"/>
</dbReference>
<dbReference type="SUPFAM" id="SSF55083">
    <property type="entry name" value="6-hydroxymethyl-7,8-dihydropterin pyrophosphokinase, HPPK"/>
    <property type="match status" value="1"/>
</dbReference>
<evidence type="ECO:0000313" key="11">
    <source>
        <dbReference type="EMBL" id="OAA87566.1"/>
    </source>
</evidence>
<reference evidence="12 14" key="2">
    <citation type="journal article" date="2016" name="Front. Microbiol.">
        <title>Industrial Acetogenic Biocatalysts: A Comparative Metabolic and Genomic Analysis.</title>
        <authorList>
            <person name="Bengelsdorf F."/>
            <person name="Poehlein A."/>
            <person name="Sonja S."/>
            <person name="Erz C."/>
            <person name="Hummel T."/>
            <person name="Hoffmeister S."/>
            <person name="Daniel R."/>
            <person name="Durre P."/>
        </authorList>
    </citation>
    <scope>NUCLEOTIDE SEQUENCE [LARGE SCALE GENOMIC DNA]</scope>
    <source>
        <strain evidence="12 14">PTA-10522</strain>
    </source>
</reference>
<evidence type="ECO:0000256" key="8">
    <source>
        <dbReference type="ARBA" id="ARBA00022909"/>
    </source>
</evidence>
<dbReference type="SMART" id="SM00905">
    <property type="entry name" value="FolB"/>
    <property type="match status" value="1"/>
</dbReference>
<dbReference type="NCBIfam" id="TIGR00526">
    <property type="entry name" value="folB_dom"/>
    <property type="match status" value="1"/>
</dbReference>
<evidence type="ECO:0000256" key="1">
    <source>
        <dbReference type="ARBA" id="ARBA00000198"/>
    </source>
</evidence>
<dbReference type="EC" id="4.1.2.25" evidence="9"/>
<dbReference type="Proteomes" id="UP000077384">
    <property type="component" value="Unassembled WGS sequence"/>
</dbReference>
<dbReference type="CDD" id="cd00483">
    <property type="entry name" value="HPPK"/>
    <property type="match status" value="1"/>
</dbReference>
<comment type="similarity">
    <text evidence="3">In the N-terminal section; belongs to the DHNA family.</text>
</comment>
<dbReference type="InterPro" id="IPR043133">
    <property type="entry name" value="GTP-CH-I_C/QueF"/>
</dbReference>
<evidence type="ECO:0000256" key="6">
    <source>
        <dbReference type="ARBA" id="ARBA00022777"/>
    </source>
</evidence>
<dbReference type="EMBL" id="LROR01000033">
    <property type="protein sequence ID" value="OBR96466.1"/>
    <property type="molecule type" value="Genomic_DNA"/>
</dbReference>
<evidence type="ECO:0000313" key="12">
    <source>
        <dbReference type="EMBL" id="OBR96466.1"/>
    </source>
</evidence>
<comment type="catalytic activity">
    <reaction evidence="9">
        <text>7,8-dihydroneopterin = 6-hydroxymethyl-7,8-dihydropterin + glycolaldehyde</text>
        <dbReference type="Rhea" id="RHEA:10540"/>
        <dbReference type="ChEBI" id="CHEBI:17001"/>
        <dbReference type="ChEBI" id="CHEBI:17071"/>
        <dbReference type="ChEBI" id="CHEBI:44841"/>
        <dbReference type="EC" id="4.1.2.25"/>
    </reaction>
</comment>
<sequence>MDVIYVEDLEVYAYHGVNQAEKDMGQRFLISLQIFLNLSEAGKSDDLSKTINYAKLCCEVEEEFKREKYDLIEKSAESLANFILKKYIAVEKVTVKIKKPWAPIGKPLKWVAVEINRCWHTAYISIGSNLGDKEKNIKDAVDIIDSSHYNNVTKVSKLYETKPVGYLDQDNFLNGALEVKTLMEPEDLMDFLLEVEKKLKRERIIKWGPRTIDLDVILYDNLVTSEEKIILPHPRMHERLFVLKPLSDIAPYVIHPVLNDRIINLTHELEKTQEL</sequence>
<comment type="catalytic activity">
    <reaction evidence="1">
        <text>6-hydroxymethyl-7,8-dihydropterin + ATP = (7,8-dihydropterin-6-yl)methyl diphosphate + AMP + H(+)</text>
        <dbReference type="Rhea" id="RHEA:11412"/>
        <dbReference type="ChEBI" id="CHEBI:15378"/>
        <dbReference type="ChEBI" id="CHEBI:30616"/>
        <dbReference type="ChEBI" id="CHEBI:44841"/>
        <dbReference type="ChEBI" id="CHEBI:72950"/>
        <dbReference type="ChEBI" id="CHEBI:456215"/>
        <dbReference type="EC" id="2.7.6.3"/>
    </reaction>
</comment>
<dbReference type="InterPro" id="IPR035907">
    <property type="entry name" value="Hppk_sf"/>
</dbReference>
<comment type="pathway">
    <text evidence="2">Cofactor biosynthesis; tetrahydrofolate biosynthesis; 2-amino-4-hydroxy-6-hydroxymethyl-7,8-dihydropteridine diphosphate from 7,8-dihydroneopterin triphosphate: step 4/4.</text>
</comment>
<evidence type="ECO:0000256" key="3">
    <source>
        <dbReference type="ARBA" id="ARBA00009640"/>
    </source>
</evidence>
<dbReference type="InterPro" id="IPR000550">
    <property type="entry name" value="Hppk"/>
</dbReference>
<keyword evidence="4" id="KW-0808">Transferase</keyword>
<dbReference type="NCBIfam" id="TIGR01498">
    <property type="entry name" value="folK"/>
    <property type="match status" value="1"/>
</dbReference>
<accession>A0A162L2A6</accession>
<dbReference type="PANTHER" id="PTHR43071:SF1">
    <property type="entry name" value="2-AMINO-4-HYDROXY-6-HYDROXYMETHYLDIHYDROPTERIDINE PYROPHOSPHOKINASE"/>
    <property type="match status" value="1"/>
</dbReference>
<dbReference type="AlphaFoldDB" id="A0A162L2A6"/>
<proteinExistence type="inferred from homology"/>
<gene>
    <name evidence="11" type="primary">sulD</name>
    <name evidence="12" type="ORF">CLCOS_09040</name>
    <name evidence="11" type="ORF">WX73_02748</name>
</gene>
<evidence type="ECO:0000259" key="10">
    <source>
        <dbReference type="PROSITE" id="PS00794"/>
    </source>
</evidence>
<keyword evidence="7" id="KW-0067">ATP-binding</keyword>
<evidence type="ECO:0000256" key="7">
    <source>
        <dbReference type="ARBA" id="ARBA00022840"/>
    </source>
</evidence>
<evidence type="ECO:0000313" key="13">
    <source>
        <dbReference type="Proteomes" id="UP000077384"/>
    </source>
</evidence>
<comment type="similarity">
    <text evidence="9">Belongs to the DHNA family.</text>
</comment>
<dbReference type="GO" id="GO:0046656">
    <property type="term" value="P:folic acid biosynthetic process"/>
    <property type="evidence" value="ECO:0007669"/>
    <property type="project" value="UniProtKB-UniRule"/>
</dbReference>
<dbReference type="SUPFAM" id="SSF55620">
    <property type="entry name" value="Tetrahydrobiopterin biosynthesis enzymes-like"/>
    <property type="match status" value="1"/>
</dbReference>
<dbReference type="Pfam" id="PF02152">
    <property type="entry name" value="FolB"/>
    <property type="match status" value="1"/>
</dbReference>
<organism evidence="11 13">
    <name type="scientific">Clostridium coskatii</name>
    <dbReference type="NCBI Taxonomy" id="1705578"/>
    <lineage>
        <taxon>Bacteria</taxon>
        <taxon>Bacillati</taxon>
        <taxon>Bacillota</taxon>
        <taxon>Clostridia</taxon>
        <taxon>Eubacteriales</taxon>
        <taxon>Clostridiaceae</taxon>
        <taxon>Clostridium</taxon>
    </lineage>
</organism>
<dbReference type="Gene3D" id="3.30.70.560">
    <property type="entry name" value="7,8-Dihydro-6-hydroxymethylpterin-pyrophosphokinase HPPK"/>
    <property type="match status" value="1"/>
</dbReference>
<dbReference type="EC" id="2.7.6.3" evidence="9"/>
<dbReference type="Proteomes" id="UP000093694">
    <property type="component" value="Unassembled WGS sequence"/>
</dbReference>
<dbReference type="GO" id="GO:0016301">
    <property type="term" value="F:kinase activity"/>
    <property type="evidence" value="ECO:0007669"/>
    <property type="project" value="UniProtKB-KW"/>
</dbReference>
<keyword evidence="9" id="KW-0456">Lyase</keyword>
<dbReference type="EMBL" id="LITQ01000040">
    <property type="protein sequence ID" value="OAA87566.1"/>
    <property type="molecule type" value="Genomic_DNA"/>
</dbReference>
<dbReference type="InterPro" id="IPR006156">
    <property type="entry name" value="Dihydroneopterin_aldolase"/>
</dbReference>
<dbReference type="GO" id="GO:0003848">
    <property type="term" value="F:2-amino-4-hydroxy-6-hydroxymethyldihydropteridine diphosphokinase activity"/>
    <property type="evidence" value="ECO:0007669"/>
    <property type="project" value="UniProtKB-EC"/>
</dbReference>